<dbReference type="PIRSF" id="PIRSF000498">
    <property type="entry name" value="Riboflavin_syn_A"/>
    <property type="match status" value="1"/>
</dbReference>
<dbReference type="GO" id="GO:0009231">
    <property type="term" value="P:riboflavin biosynthetic process"/>
    <property type="evidence" value="ECO:0007669"/>
    <property type="project" value="UniProtKB-KW"/>
</dbReference>
<dbReference type="FunFam" id="2.40.30.20:FF:000004">
    <property type="entry name" value="Riboflavin synthase, alpha subunit"/>
    <property type="match status" value="1"/>
</dbReference>
<evidence type="ECO:0000256" key="9">
    <source>
        <dbReference type="NCBIfam" id="TIGR00187"/>
    </source>
</evidence>
<feature type="repeat" description="Lumazine-binding" evidence="10">
    <location>
        <begin position="1"/>
        <end position="95"/>
    </location>
</feature>
<dbReference type="EC" id="2.5.1.9" evidence="4 9"/>
<organism evidence="12 13">
    <name type="scientific">Candidatus Falkowbacteria bacterium RIFOXYA2_FULL_47_9</name>
    <dbReference type="NCBI Taxonomy" id="1797995"/>
    <lineage>
        <taxon>Bacteria</taxon>
        <taxon>Candidatus Falkowiibacteriota</taxon>
    </lineage>
</organism>
<evidence type="ECO:0000256" key="10">
    <source>
        <dbReference type="PROSITE-ProRule" id="PRU00524"/>
    </source>
</evidence>
<evidence type="ECO:0000256" key="4">
    <source>
        <dbReference type="ARBA" id="ARBA00012827"/>
    </source>
</evidence>
<dbReference type="InterPro" id="IPR026017">
    <property type="entry name" value="Lumazine-bd_dom"/>
</dbReference>
<evidence type="ECO:0000259" key="11">
    <source>
        <dbReference type="PROSITE" id="PS51177"/>
    </source>
</evidence>
<keyword evidence="8" id="KW-0677">Repeat</keyword>
<evidence type="ECO:0000256" key="7">
    <source>
        <dbReference type="ARBA" id="ARBA00022679"/>
    </source>
</evidence>
<evidence type="ECO:0000256" key="8">
    <source>
        <dbReference type="ARBA" id="ARBA00022737"/>
    </source>
</evidence>
<evidence type="ECO:0000256" key="5">
    <source>
        <dbReference type="ARBA" id="ARBA00013950"/>
    </source>
</evidence>
<dbReference type="InterPro" id="IPR001783">
    <property type="entry name" value="Lumazine-bd"/>
</dbReference>
<comment type="caution">
    <text evidence="12">The sequence shown here is derived from an EMBL/GenBank/DDBJ whole genome shotgun (WGS) entry which is preliminary data.</text>
</comment>
<dbReference type="GO" id="GO:0004746">
    <property type="term" value="F:riboflavin synthase activity"/>
    <property type="evidence" value="ECO:0007669"/>
    <property type="project" value="UniProtKB-UniRule"/>
</dbReference>
<dbReference type="Pfam" id="PF00677">
    <property type="entry name" value="Lum_binding"/>
    <property type="match status" value="2"/>
</dbReference>
<protein>
    <recommendedName>
        <fullName evidence="5 9">Riboflavin synthase</fullName>
        <ecNumber evidence="4 9">2.5.1.9</ecNumber>
    </recommendedName>
</protein>
<dbReference type="STRING" id="1797995.A2242_02655"/>
<evidence type="ECO:0000256" key="1">
    <source>
        <dbReference type="ARBA" id="ARBA00000968"/>
    </source>
</evidence>
<dbReference type="PANTHER" id="PTHR21098:SF12">
    <property type="entry name" value="RIBOFLAVIN SYNTHASE"/>
    <property type="match status" value="1"/>
</dbReference>
<dbReference type="PANTHER" id="PTHR21098">
    <property type="entry name" value="RIBOFLAVIN SYNTHASE ALPHA CHAIN"/>
    <property type="match status" value="1"/>
</dbReference>
<dbReference type="SUPFAM" id="SSF63380">
    <property type="entry name" value="Riboflavin synthase domain-like"/>
    <property type="match status" value="2"/>
</dbReference>
<comment type="pathway">
    <text evidence="3">Cofactor biosynthesis; riboflavin biosynthesis; riboflavin from 2-hydroxy-3-oxobutyl phosphate and 5-amino-6-(D-ribitylamino)uracil: step 2/2.</text>
</comment>
<dbReference type="CDD" id="cd00402">
    <property type="entry name" value="Riboflavin_synthase_like"/>
    <property type="match status" value="1"/>
</dbReference>
<proteinExistence type="predicted"/>
<accession>A0A1F5SPU6</accession>
<reference evidence="12 13" key="1">
    <citation type="journal article" date="2016" name="Nat. Commun.">
        <title>Thousands of microbial genomes shed light on interconnected biogeochemical processes in an aquifer system.</title>
        <authorList>
            <person name="Anantharaman K."/>
            <person name="Brown C.T."/>
            <person name="Hug L.A."/>
            <person name="Sharon I."/>
            <person name="Castelle C.J."/>
            <person name="Probst A.J."/>
            <person name="Thomas B.C."/>
            <person name="Singh A."/>
            <person name="Wilkins M.J."/>
            <person name="Karaoz U."/>
            <person name="Brodie E.L."/>
            <person name="Williams K.H."/>
            <person name="Hubbard S.S."/>
            <person name="Banfield J.F."/>
        </authorList>
    </citation>
    <scope>NUCLEOTIDE SEQUENCE [LARGE SCALE GENOMIC DNA]</scope>
</reference>
<keyword evidence="7" id="KW-0808">Transferase</keyword>
<evidence type="ECO:0000256" key="6">
    <source>
        <dbReference type="ARBA" id="ARBA00022619"/>
    </source>
</evidence>
<dbReference type="EMBL" id="MFGC01000009">
    <property type="protein sequence ID" value="OGF28556.1"/>
    <property type="molecule type" value="Genomic_DNA"/>
</dbReference>
<dbReference type="NCBIfam" id="NF006767">
    <property type="entry name" value="PRK09289.1"/>
    <property type="match status" value="1"/>
</dbReference>
<feature type="domain" description="Lumazine-binding" evidence="11">
    <location>
        <begin position="1"/>
        <end position="95"/>
    </location>
</feature>
<comment type="function">
    <text evidence="2">Catalyzes the dismutation of two molecules of 6,7-dimethyl-8-ribityllumazine, resulting in the formation of riboflavin and 5-amino-6-(D-ribitylamino)uracil.</text>
</comment>
<evidence type="ECO:0000313" key="12">
    <source>
        <dbReference type="EMBL" id="OGF28556.1"/>
    </source>
</evidence>
<dbReference type="NCBIfam" id="TIGR00187">
    <property type="entry name" value="ribE"/>
    <property type="match status" value="1"/>
</dbReference>
<evidence type="ECO:0000256" key="2">
    <source>
        <dbReference type="ARBA" id="ARBA00002803"/>
    </source>
</evidence>
<sequence length="194" mass="21606">MFTGIIQKISTVKKIERFAGNVIVTIVKPKAWRLHSGESIAIDGICSTLQRVWAGSFSVSYMPETLKRASVSLWQRGDTLNLEKSLRLQDGLDGHIVAGHIDTTGRLVKVQTAKNSYRMSVTVPKRFARFIAPKGSITLDGVSLTVVDVTKNQFSVALIPYTLQHTNLGLKKREDILNVEVDIIAKYVDRLLKK</sequence>
<comment type="catalytic activity">
    <reaction evidence="1">
        <text>2 6,7-dimethyl-8-(1-D-ribityl)lumazine + H(+) = 5-amino-6-(D-ribitylamino)uracil + riboflavin</text>
        <dbReference type="Rhea" id="RHEA:20772"/>
        <dbReference type="ChEBI" id="CHEBI:15378"/>
        <dbReference type="ChEBI" id="CHEBI:15934"/>
        <dbReference type="ChEBI" id="CHEBI:57986"/>
        <dbReference type="ChEBI" id="CHEBI:58201"/>
        <dbReference type="EC" id="2.5.1.9"/>
    </reaction>
</comment>
<dbReference type="InterPro" id="IPR017938">
    <property type="entry name" value="Riboflavin_synthase-like_b-brl"/>
</dbReference>
<feature type="domain" description="Lumazine-binding" evidence="11">
    <location>
        <begin position="96"/>
        <end position="192"/>
    </location>
</feature>
<dbReference type="Gene3D" id="2.40.30.20">
    <property type="match status" value="2"/>
</dbReference>
<gene>
    <name evidence="12" type="ORF">A2242_02655</name>
</gene>
<dbReference type="Proteomes" id="UP000178925">
    <property type="component" value="Unassembled WGS sequence"/>
</dbReference>
<dbReference type="AlphaFoldDB" id="A0A1F5SPU6"/>
<evidence type="ECO:0000313" key="13">
    <source>
        <dbReference type="Proteomes" id="UP000178925"/>
    </source>
</evidence>
<dbReference type="PROSITE" id="PS51177">
    <property type="entry name" value="LUMAZINE_BIND"/>
    <property type="match status" value="2"/>
</dbReference>
<dbReference type="InterPro" id="IPR023366">
    <property type="entry name" value="ATP_synth_asu-like_sf"/>
</dbReference>
<evidence type="ECO:0000256" key="3">
    <source>
        <dbReference type="ARBA" id="ARBA00004887"/>
    </source>
</evidence>
<name>A0A1F5SPU6_9BACT</name>
<keyword evidence="6" id="KW-0686">Riboflavin biosynthesis</keyword>
<feature type="repeat" description="Lumazine-binding" evidence="10">
    <location>
        <begin position="96"/>
        <end position="192"/>
    </location>
</feature>